<comment type="similarity">
    <text evidence="1">Belongs to the LDH2/MDH2 oxidoreductase family.</text>
</comment>
<dbReference type="InterPro" id="IPR003767">
    <property type="entry name" value="Malate/L-lactate_DH-like"/>
</dbReference>
<dbReference type="Gene3D" id="3.30.1370.60">
    <property type="entry name" value="Hypothetical oxidoreductase yiak, domain 2"/>
    <property type="match status" value="1"/>
</dbReference>
<dbReference type="SUPFAM" id="SSF89733">
    <property type="entry name" value="L-sulfolactate dehydrogenase-like"/>
    <property type="match status" value="1"/>
</dbReference>
<gene>
    <name evidence="3" type="ORF">GGE60_002123</name>
</gene>
<reference evidence="3 4" key="1">
    <citation type="submission" date="2020-08" db="EMBL/GenBank/DDBJ databases">
        <title>Genomic Encyclopedia of Type Strains, Phase IV (KMG-V): Genome sequencing to study the core and pangenomes of soil and plant-associated prokaryotes.</title>
        <authorList>
            <person name="Whitman W."/>
        </authorList>
    </citation>
    <scope>NUCLEOTIDE SEQUENCE [LARGE SCALE GENOMIC DNA]</scope>
    <source>
        <strain evidence="3 4">SEMIA 492</strain>
    </source>
</reference>
<organism evidence="3 4">
    <name type="scientific">Rhizobium leucaenae</name>
    <dbReference type="NCBI Taxonomy" id="29450"/>
    <lineage>
        <taxon>Bacteria</taxon>
        <taxon>Pseudomonadati</taxon>
        <taxon>Pseudomonadota</taxon>
        <taxon>Alphaproteobacteria</taxon>
        <taxon>Hyphomicrobiales</taxon>
        <taxon>Rhizobiaceae</taxon>
        <taxon>Rhizobium/Agrobacterium group</taxon>
        <taxon>Rhizobium</taxon>
    </lineage>
</organism>
<comment type="caution">
    <text evidence="3">The sequence shown here is derived from an EMBL/GenBank/DDBJ whole genome shotgun (WGS) entry which is preliminary data.</text>
</comment>
<dbReference type="InterPro" id="IPR036111">
    <property type="entry name" value="Mal/L-sulfo/L-lacto_DH-like_sf"/>
</dbReference>
<dbReference type="Proteomes" id="UP000543836">
    <property type="component" value="Unassembled WGS sequence"/>
</dbReference>
<dbReference type="Pfam" id="PF02615">
    <property type="entry name" value="Ldh_2"/>
    <property type="match status" value="1"/>
</dbReference>
<dbReference type="EC" id="1.1.1.338" evidence="3"/>
<dbReference type="EMBL" id="JACIIG010000004">
    <property type="protein sequence ID" value="MBB4568012.1"/>
    <property type="molecule type" value="Genomic_DNA"/>
</dbReference>
<evidence type="ECO:0000256" key="2">
    <source>
        <dbReference type="ARBA" id="ARBA00023002"/>
    </source>
</evidence>
<dbReference type="AlphaFoldDB" id="A0A7W6ZSL0"/>
<dbReference type="GO" id="GO:0016491">
    <property type="term" value="F:oxidoreductase activity"/>
    <property type="evidence" value="ECO:0007669"/>
    <property type="project" value="UniProtKB-KW"/>
</dbReference>
<dbReference type="PANTHER" id="PTHR11091">
    <property type="entry name" value="OXIDOREDUCTASE-RELATED"/>
    <property type="match status" value="1"/>
</dbReference>
<evidence type="ECO:0000256" key="1">
    <source>
        <dbReference type="ARBA" id="ARBA00006056"/>
    </source>
</evidence>
<proteinExistence type="inferred from homology"/>
<protein>
    <submittedName>
        <fullName evidence="3">(2R)-3-sulfolactate dehydrogenase (NADP+)</fullName>
        <ecNumber evidence="3">1.1.1.338</ecNumber>
    </submittedName>
</protein>
<dbReference type="PANTHER" id="PTHR11091:SF0">
    <property type="entry name" value="MALATE DEHYDROGENASE"/>
    <property type="match status" value="1"/>
</dbReference>
<name>A0A7W6ZSL0_9HYPH</name>
<keyword evidence="4" id="KW-1185">Reference proteome</keyword>
<evidence type="ECO:0000313" key="4">
    <source>
        <dbReference type="Proteomes" id="UP000543836"/>
    </source>
</evidence>
<dbReference type="InterPro" id="IPR043144">
    <property type="entry name" value="Mal/L-sulf/L-lact_DH-like_ah"/>
</dbReference>
<dbReference type="Gene3D" id="1.10.1530.10">
    <property type="match status" value="1"/>
</dbReference>
<sequence>MPSFIVPRSFTMHLSLAEAQTLVAEALRRNRVSPENARSVAVALVSAEAAGQSGHGLRRVPAYAGQAKIGKTDGFAKPQLVRPYPAVLRIDAGNGYAYPALDLAVAELSVIAREQGIALAAICRSHHAGVMGLTVERFADQGLVALMVANAPAAMAPWGGKRPVFGTNPIAFAAPLPDDEPIVIDLALSKVARGKVMAARQKGVPIPPDWAFDRSGNPTTNAEEALAGTMIPAGDSKGAALALMVEILAAGLTGANYAFESSSLFDDQGAPPALGHMIIAINPAATSAVDTAQRLALLASEITQDPNARLPGRRGRTARRAAMVNGILVEDDVVAAIAQL</sequence>
<evidence type="ECO:0000313" key="3">
    <source>
        <dbReference type="EMBL" id="MBB4568012.1"/>
    </source>
</evidence>
<accession>A0A7W6ZSL0</accession>
<dbReference type="InterPro" id="IPR043143">
    <property type="entry name" value="Mal/L-sulf/L-lact_DH-like_NADP"/>
</dbReference>
<keyword evidence="2 3" id="KW-0560">Oxidoreductase</keyword>